<protein>
    <submittedName>
        <fullName evidence="2">Uncharacterized protein</fullName>
    </submittedName>
</protein>
<proteinExistence type="predicted"/>
<dbReference type="EMBL" id="JASPKY010000232">
    <property type="protein sequence ID" value="KAK9718077.1"/>
    <property type="molecule type" value="Genomic_DNA"/>
</dbReference>
<keyword evidence="3" id="KW-1185">Reference proteome</keyword>
<reference evidence="2 3" key="1">
    <citation type="journal article" date="2024" name="BMC Genomics">
        <title>De novo assembly and annotation of Popillia japonica's genome with initial clues to its potential as an invasive pest.</title>
        <authorList>
            <person name="Cucini C."/>
            <person name="Boschi S."/>
            <person name="Funari R."/>
            <person name="Cardaioli E."/>
            <person name="Iannotti N."/>
            <person name="Marturano G."/>
            <person name="Paoli F."/>
            <person name="Bruttini M."/>
            <person name="Carapelli A."/>
            <person name="Frati F."/>
            <person name="Nardi F."/>
        </authorList>
    </citation>
    <scope>NUCLEOTIDE SEQUENCE [LARGE SCALE GENOMIC DNA]</scope>
    <source>
        <strain evidence="2">DMR45628</strain>
    </source>
</reference>
<dbReference type="AlphaFoldDB" id="A0AAW1KFD5"/>
<accession>A0AAW1KFD5</accession>
<evidence type="ECO:0000256" key="1">
    <source>
        <dbReference type="SAM" id="MobiDB-lite"/>
    </source>
</evidence>
<name>A0AAW1KFD5_POPJA</name>
<feature type="region of interest" description="Disordered" evidence="1">
    <location>
        <begin position="30"/>
        <end position="95"/>
    </location>
</feature>
<evidence type="ECO:0000313" key="2">
    <source>
        <dbReference type="EMBL" id="KAK9718077.1"/>
    </source>
</evidence>
<sequence>MVLAALSTNNNICGTDSVISSDGKYSHISSDDSINDADYAPLNSSSSEDSEILHTENCSTNMPSTSNAKIPPESLVDERNYKPNMPSTSNAKIPPESLVDERNYKPKKNTSGEEVEWSTIMILHFEKAYPNIIQFKMSYSSKEYTSIKATATMAGRKLIANLYPIAACNEPPKISTKKKQGLLYLCDNKYIPIQHHHFYKELTTTAEDVEDPE</sequence>
<feature type="compositionally biased region" description="Polar residues" evidence="1">
    <location>
        <begin position="56"/>
        <end position="68"/>
    </location>
</feature>
<gene>
    <name evidence="2" type="ORF">QE152_g23405</name>
</gene>
<dbReference type="Proteomes" id="UP001458880">
    <property type="component" value="Unassembled WGS sequence"/>
</dbReference>
<evidence type="ECO:0000313" key="3">
    <source>
        <dbReference type="Proteomes" id="UP001458880"/>
    </source>
</evidence>
<comment type="caution">
    <text evidence="2">The sequence shown here is derived from an EMBL/GenBank/DDBJ whole genome shotgun (WGS) entry which is preliminary data.</text>
</comment>
<organism evidence="2 3">
    <name type="scientific">Popillia japonica</name>
    <name type="common">Japanese beetle</name>
    <dbReference type="NCBI Taxonomy" id="7064"/>
    <lineage>
        <taxon>Eukaryota</taxon>
        <taxon>Metazoa</taxon>
        <taxon>Ecdysozoa</taxon>
        <taxon>Arthropoda</taxon>
        <taxon>Hexapoda</taxon>
        <taxon>Insecta</taxon>
        <taxon>Pterygota</taxon>
        <taxon>Neoptera</taxon>
        <taxon>Endopterygota</taxon>
        <taxon>Coleoptera</taxon>
        <taxon>Polyphaga</taxon>
        <taxon>Scarabaeiformia</taxon>
        <taxon>Scarabaeidae</taxon>
        <taxon>Rutelinae</taxon>
        <taxon>Popillia</taxon>
    </lineage>
</organism>